<keyword evidence="2" id="KW-0472">Membrane</keyword>
<dbReference type="InterPro" id="IPR052862">
    <property type="entry name" value="TNFR_superfamily_member_8"/>
</dbReference>
<protein>
    <recommendedName>
        <fullName evidence="4">TNFR-Cys domain-containing protein</fullName>
    </recommendedName>
</protein>
<dbReference type="AlphaFoldDB" id="A0A226NA38"/>
<dbReference type="CDD" id="cd13409">
    <property type="entry name" value="TNFRSF8"/>
    <property type="match status" value="1"/>
</dbReference>
<reference evidence="5 6" key="1">
    <citation type="submission" date="2016-07" db="EMBL/GenBank/DDBJ databases">
        <title>Disparate Historic Effective Population Sizes Predicted by Modern Levels of Genome Diversity for the Scaled Quail (Callipepla squamata) and the Northern Bobwhite (Colinus virginianus): Inferences from First and Second Generation Draft Genome Assemblies for Sympatric New World Quail.</title>
        <authorList>
            <person name="Oldeschulte D.L."/>
            <person name="Halley Y.A."/>
            <person name="Bhattarai E.K."/>
            <person name="Brashear W.A."/>
            <person name="Hill J."/>
            <person name="Metz R.P."/>
            <person name="Johnson C.D."/>
            <person name="Rollins D."/>
            <person name="Peterson M.J."/>
            <person name="Bickhart D.M."/>
            <person name="Decker J.E."/>
            <person name="Seabury C.M."/>
        </authorList>
    </citation>
    <scope>NUCLEOTIDE SEQUENCE [LARGE SCALE GENOMIC DNA]</scope>
    <source>
        <strain evidence="5 6">Texas</strain>
        <tissue evidence="5">Leg muscle</tissue>
    </source>
</reference>
<keyword evidence="6" id="KW-1185">Reference proteome</keyword>
<evidence type="ECO:0000313" key="5">
    <source>
        <dbReference type="EMBL" id="OXB64357.1"/>
    </source>
</evidence>
<evidence type="ECO:0000256" key="2">
    <source>
        <dbReference type="SAM" id="Phobius"/>
    </source>
</evidence>
<keyword evidence="2" id="KW-1133">Transmembrane helix</keyword>
<evidence type="ECO:0000313" key="6">
    <source>
        <dbReference type="Proteomes" id="UP000198323"/>
    </source>
</evidence>
<feature type="chain" id="PRO_5012804938" description="TNFR-Cys domain-containing protein" evidence="3">
    <location>
        <begin position="22"/>
        <end position="467"/>
    </location>
</feature>
<organism evidence="5 6">
    <name type="scientific">Callipepla squamata</name>
    <name type="common">Scaled quail</name>
    <dbReference type="NCBI Taxonomy" id="9009"/>
    <lineage>
        <taxon>Eukaryota</taxon>
        <taxon>Metazoa</taxon>
        <taxon>Chordata</taxon>
        <taxon>Craniata</taxon>
        <taxon>Vertebrata</taxon>
        <taxon>Euteleostomi</taxon>
        <taxon>Archelosauria</taxon>
        <taxon>Archosauria</taxon>
        <taxon>Dinosauria</taxon>
        <taxon>Saurischia</taxon>
        <taxon>Theropoda</taxon>
        <taxon>Coelurosauria</taxon>
        <taxon>Aves</taxon>
        <taxon>Neognathae</taxon>
        <taxon>Galloanserae</taxon>
        <taxon>Galliformes</taxon>
        <taxon>Odontophoridae</taxon>
        <taxon>Callipepla</taxon>
    </lineage>
</organism>
<dbReference type="STRING" id="9009.A0A226NA38"/>
<dbReference type="Pfam" id="PF00020">
    <property type="entry name" value="TNFR_c6"/>
    <property type="match status" value="1"/>
</dbReference>
<keyword evidence="3" id="KW-0732">Signal</keyword>
<dbReference type="PANTHER" id="PTHR47497">
    <property type="entry name" value="TUMOR NECROSIS FACTOR RECEPTOR SUPERFAMILY MEMBER 8"/>
    <property type="match status" value="1"/>
</dbReference>
<feature type="repeat" description="TNFR-Cys" evidence="1">
    <location>
        <begin position="115"/>
        <end position="157"/>
    </location>
</feature>
<dbReference type="InterPro" id="IPR034002">
    <property type="entry name" value="TNFRSF8_N"/>
</dbReference>
<keyword evidence="2" id="KW-0812">Transmembrane</keyword>
<dbReference type="OrthoDB" id="8633482at2759"/>
<evidence type="ECO:0000256" key="3">
    <source>
        <dbReference type="SAM" id="SignalP"/>
    </source>
</evidence>
<comment type="caution">
    <text evidence="5">The sequence shown here is derived from an EMBL/GenBank/DDBJ whole genome shotgun (WGS) entry which is preliminary data.</text>
</comment>
<evidence type="ECO:0000256" key="1">
    <source>
        <dbReference type="PROSITE-ProRule" id="PRU00206"/>
    </source>
</evidence>
<evidence type="ECO:0000259" key="4">
    <source>
        <dbReference type="PROSITE" id="PS50050"/>
    </source>
</evidence>
<dbReference type="EMBL" id="MCFN01000122">
    <property type="protein sequence ID" value="OXB64357.1"/>
    <property type="molecule type" value="Genomic_DNA"/>
</dbReference>
<proteinExistence type="predicted"/>
<keyword evidence="1" id="KW-1015">Disulfide bond</keyword>
<dbReference type="SUPFAM" id="SSF57586">
    <property type="entry name" value="TNF receptor-like"/>
    <property type="match status" value="2"/>
</dbReference>
<dbReference type="PROSITE" id="PS00652">
    <property type="entry name" value="TNFR_NGFR_1"/>
    <property type="match status" value="2"/>
</dbReference>
<feature type="transmembrane region" description="Helical" evidence="2">
    <location>
        <begin position="274"/>
        <end position="294"/>
    </location>
</feature>
<feature type="signal peptide" evidence="3">
    <location>
        <begin position="1"/>
        <end position="21"/>
    </location>
</feature>
<dbReference type="PANTHER" id="PTHR47497:SF1">
    <property type="entry name" value="TUMOR NECROSIS FACTOR RECEPTOR SUPERFAMILY MEMBER 8"/>
    <property type="match status" value="1"/>
</dbReference>
<comment type="caution">
    <text evidence="1">Lacks conserved residue(s) required for the propagation of feature annotation.</text>
</comment>
<feature type="disulfide bond" evidence="1">
    <location>
        <begin position="139"/>
        <end position="157"/>
    </location>
</feature>
<feature type="domain" description="TNFR-Cys" evidence="4">
    <location>
        <begin position="115"/>
        <end position="157"/>
    </location>
</feature>
<dbReference type="PROSITE" id="PS50050">
    <property type="entry name" value="TNFR_NGFR_2"/>
    <property type="match status" value="1"/>
</dbReference>
<gene>
    <name evidence="5" type="ORF">ASZ78_009940</name>
</gene>
<dbReference type="InterPro" id="IPR001368">
    <property type="entry name" value="TNFR/NGFR_Cys_rich_reg"/>
</dbReference>
<dbReference type="Gene3D" id="2.10.50.10">
    <property type="entry name" value="Tumor Necrosis Factor Receptor, subunit A, domain 2"/>
    <property type="match status" value="2"/>
</dbReference>
<dbReference type="SMART" id="SM00208">
    <property type="entry name" value="TNFR"/>
    <property type="match status" value="4"/>
</dbReference>
<dbReference type="Proteomes" id="UP000198323">
    <property type="component" value="Unassembled WGS sequence"/>
</dbReference>
<accession>A0A226NA38</accession>
<sequence length="467" mass="51426">MASYSLGLGLWLLLLLQDIQGAPQPPLTSSRSCDTLMNWFYDETLRRCCYQCPSGYAKKKSCPTDPDEDCMRCGPEQYLNEASPRPRCDACVLCTKEFDLVEKVPCSFNSSRVCECRPGLFCQTPVKNTCMRCQQHTACKPGFGVKVRGTSETDVLCEECPPGTFSDQSSSTDICKPHTDCAKLNKVARGKGNATHDQICMDQVPSYLTPDTSSVGFSSESNDFEVLKLRTNLVTLASILSGATTERPSSTPEEKALAATFPTSAKGETTTRGVIFGAVVLSVMVLPVGTLLLWQWKVCKKRIFVLKEKRSDLVDKYAKITLSTDRCPEVEKLTDRTLPLETNNNSISSTEKAAGPVLSLTEVTQGNGKAPDCPIESQVRDHTNNQIGKIFIMNADTVIVGSSKTPGIKNCTARGYESDADIQEKMEEELPMHYPEQETEFFPGNDVMVPVEEEGKEFHHPTTATEK</sequence>
<name>A0A226NA38_CALSU</name>